<dbReference type="AlphaFoldDB" id="A0A7S1PHM6"/>
<sequence length="681" mass="77155">MTTGIAIYQFDAEYPGELSVQENQVITILEQHDDGWSMVKLASADAEDLPDDEREGLVPSSYLKVLKMERRLPPRPPRKNSSIRSSMVLSSLTGGTESADGTPITPLSSVSPMSGLSTSGISSTQHEYPSFDVTQMEKLVVAHLRRQKWRKYWSQEPSLKKRRTRISLIKETLSTEETYVQNLKLCLKVFGSLKGSELLFKGLSEVIEINEELLTKLRKEARNLPVAYIGRVFKEICPKMTIYTEVINNYDKAFEMYQQWLTTNKRPFVSQLNKIYKKHEAELRGNLLESFLILPVQRIPRYRMLLESILKYTPDDHVERQDIEDALEDVKQLAQYIDDQKKLIEHSEVKNNLTQIINEYSVHKGIAHNNRRLIRDGTLTVTCTERGMSGIKFKCYLLNDLLVLTDALDGVASNRGKRNYRVEFFFMCVTKLVEETDSSFSLRTFHLKEKIQIQFSSGIPAECPSWCKALKSAIATCKALYSRYELEDDLIKLATDRCTLQDASKESMSQYTQLRMEAMKQTKMCSDLQKKIRQHQEEMRRLQQMIEEQRQVLEEYSRESSSTQEKCDFYKKRVFDCLEGVKARDKIFSGLLRHESDAFQVIFADSPTNDPSLANGTDSEDAPGVGAGGSGNGGSSSPLDNTPTNASGNGGRRLTPGGKLRSPSILLNIRRTPPPAVAGGG</sequence>
<evidence type="ECO:0008006" key="8">
    <source>
        <dbReference type="Google" id="ProtNLM"/>
    </source>
</evidence>
<dbReference type="InterPro" id="IPR001452">
    <property type="entry name" value="SH3_domain"/>
</dbReference>
<dbReference type="Gene3D" id="1.20.900.10">
    <property type="entry name" value="Dbl homology (DH) domain"/>
    <property type="match status" value="1"/>
</dbReference>
<dbReference type="PANTHER" id="PTHR12673">
    <property type="entry name" value="FACIOGENITAL DYSPLASIA PROTEIN"/>
    <property type="match status" value="1"/>
</dbReference>
<accession>A0A7S1PHM6</accession>
<dbReference type="InterPro" id="IPR011993">
    <property type="entry name" value="PH-like_dom_sf"/>
</dbReference>
<keyword evidence="3" id="KW-0175">Coiled coil</keyword>
<dbReference type="SUPFAM" id="SSF48065">
    <property type="entry name" value="DBL homology domain (DH-domain)"/>
    <property type="match status" value="1"/>
</dbReference>
<dbReference type="PROSITE" id="PS50010">
    <property type="entry name" value="DH_2"/>
    <property type="match status" value="1"/>
</dbReference>
<dbReference type="Gene3D" id="2.30.30.40">
    <property type="entry name" value="SH3 Domains"/>
    <property type="match status" value="1"/>
</dbReference>
<keyword evidence="1 2" id="KW-0728">SH3 domain</keyword>
<dbReference type="EMBL" id="HBGD01006011">
    <property type="protein sequence ID" value="CAD9081750.1"/>
    <property type="molecule type" value="Transcribed_RNA"/>
</dbReference>
<dbReference type="GO" id="GO:0005085">
    <property type="term" value="F:guanyl-nucleotide exchange factor activity"/>
    <property type="evidence" value="ECO:0007669"/>
    <property type="project" value="InterPro"/>
</dbReference>
<evidence type="ECO:0000256" key="1">
    <source>
        <dbReference type="ARBA" id="ARBA00022443"/>
    </source>
</evidence>
<evidence type="ECO:0000313" key="7">
    <source>
        <dbReference type="EMBL" id="CAD9081750.1"/>
    </source>
</evidence>
<evidence type="ECO:0000259" key="5">
    <source>
        <dbReference type="PROSITE" id="PS50002"/>
    </source>
</evidence>
<dbReference type="CDD" id="cd00160">
    <property type="entry name" value="RhoGEF"/>
    <property type="match status" value="1"/>
</dbReference>
<dbReference type="InterPro" id="IPR036028">
    <property type="entry name" value="SH3-like_dom_sf"/>
</dbReference>
<evidence type="ECO:0000259" key="6">
    <source>
        <dbReference type="PROSITE" id="PS50010"/>
    </source>
</evidence>
<feature type="compositionally biased region" description="Polar residues" evidence="4">
    <location>
        <begin position="638"/>
        <end position="647"/>
    </location>
</feature>
<feature type="compositionally biased region" description="Gly residues" evidence="4">
    <location>
        <begin position="625"/>
        <end position="634"/>
    </location>
</feature>
<evidence type="ECO:0000256" key="3">
    <source>
        <dbReference type="SAM" id="Coils"/>
    </source>
</evidence>
<protein>
    <recommendedName>
        <fullName evidence="8">DH domain-containing protein</fullName>
    </recommendedName>
</protein>
<evidence type="ECO:0000256" key="4">
    <source>
        <dbReference type="SAM" id="MobiDB-lite"/>
    </source>
</evidence>
<dbReference type="PROSITE" id="PS50002">
    <property type="entry name" value="SH3"/>
    <property type="match status" value="1"/>
</dbReference>
<dbReference type="InterPro" id="IPR051092">
    <property type="entry name" value="FYVE_RhoGEF_PH"/>
</dbReference>
<dbReference type="GO" id="GO:0005737">
    <property type="term" value="C:cytoplasm"/>
    <property type="evidence" value="ECO:0007669"/>
    <property type="project" value="TreeGrafter"/>
</dbReference>
<evidence type="ECO:0000256" key="2">
    <source>
        <dbReference type="PROSITE-ProRule" id="PRU00192"/>
    </source>
</evidence>
<dbReference type="InterPro" id="IPR035899">
    <property type="entry name" value="DBL_dom_sf"/>
</dbReference>
<reference evidence="7" key="1">
    <citation type="submission" date="2021-01" db="EMBL/GenBank/DDBJ databases">
        <authorList>
            <person name="Corre E."/>
            <person name="Pelletier E."/>
            <person name="Niang G."/>
            <person name="Scheremetjew M."/>
            <person name="Finn R."/>
            <person name="Kale V."/>
            <person name="Holt S."/>
            <person name="Cochrane G."/>
            <person name="Meng A."/>
            <person name="Brown T."/>
            <person name="Cohen L."/>
        </authorList>
    </citation>
    <scope>NUCLEOTIDE SEQUENCE</scope>
    <source>
        <strain evidence="7">WS</strain>
    </source>
</reference>
<dbReference type="SMART" id="SM00325">
    <property type="entry name" value="RhoGEF"/>
    <property type="match status" value="1"/>
</dbReference>
<gene>
    <name evidence="7" type="ORF">PCOS0759_LOCUS4990</name>
</gene>
<dbReference type="PANTHER" id="PTHR12673:SF159">
    <property type="entry name" value="LD03170P"/>
    <property type="match status" value="1"/>
</dbReference>
<dbReference type="SUPFAM" id="SSF50729">
    <property type="entry name" value="PH domain-like"/>
    <property type="match status" value="1"/>
</dbReference>
<feature type="compositionally biased region" description="Polar residues" evidence="4">
    <location>
        <begin position="105"/>
        <end position="121"/>
    </location>
</feature>
<dbReference type="InterPro" id="IPR000219">
    <property type="entry name" value="DH_dom"/>
</dbReference>
<dbReference type="Pfam" id="PF14604">
    <property type="entry name" value="SH3_9"/>
    <property type="match status" value="1"/>
</dbReference>
<dbReference type="SUPFAM" id="SSF50044">
    <property type="entry name" value="SH3-domain"/>
    <property type="match status" value="1"/>
</dbReference>
<feature type="compositionally biased region" description="Low complexity" evidence="4">
    <location>
        <begin position="82"/>
        <end position="91"/>
    </location>
</feature>
<feature type="region of interest" description="Disordered" evidence="4">
    <location>
        <begin position="69"/>
        <end position="121"/>
    </location>
</feature>
<dbReference type="Gene3D" id="2.30.29.30">
    <property type="entry name" value="Pleckstrin-homology domain (PH domain)/Phosphotyrosine-binding domain (PTB)"/>
    <property type="match status" value="1"/>
</dbReference>
<feature type="coiled-coil region" evidence="3">
    <location>
        <begin position="518"/>
        <end position="573"/>
    </location>
</feature>
<feature type="compositionally biased region" description="Pro residues" evidence="4">
    <location>
        <begin position="672"/>
        <end position="681"/>
    </location>
</feature>
<feature type="domain" description="SH3" evidence="5">
    <location>
        <begin position="1"/>
        <end position="68"/>
    </location>
</feature>
<organism evidence="7">
    <name type="scientific">Percolomonas cosmopolitus</name>
    <dbReference type="NCBI Taxonomy" id="63605"/>
    <lineage>
        <taxon>Eukaryota</taxon>
        <taxon>Discoba</taxon>
        <taxon>Heterolobosea</taxon>
        <taxon>Tetramitia</taxon>
        <taxon>Eutetramitia</taxon>
        <taxon>Percolomonadidae</taxon>
        <taxon>Percolomonas</taxon>
    </lineage>
</organism>
<dbReference type="SMART" id="SM00326">
    <property type="entry name" value="SH3"/>
    <property type="match status" value="1"/>
</dbReference>
<dbReference type="Pfam" id="PF00621">
    <property type="entry name" value="RhoGEF"/>
    <property type="match status" value="1"/>
</dbReference>
<dbReference type="CDD" id="cd00174">
    <property type="entry name" value="SH3"/>
    <property type="match status" value="1"/>
</dbReference>
<feature type="region of interest" description="Disordered" evidence="4">
    <location>
        <begin position="609"/>
        <end position="681"/>
    </location>
</feature>
<name>A0A7S1PHM6_9EUKA</name>
<feature type="domain" description="DH" evidence="6">
    <location>
        <begin position="164"/>
        <end position="340"/>
    </location>
</feature>
<proteinExistence type="predicted"/>